<evidence type="ECO:0000313" key="3">
    <source>
        <dbReference type="Proteomes" id="UP000621454"/>
    </source>
</evidence>
<protein>
    <submittedName>
        <fullName evidence="2">Uncharacterized protein</fullName>
    </submittedName>
</protein>
<dbReference type="AlphaFoldDB" id="A0A916TB89"/>
<reference evidence="2" key="1">
    <citation type="journal article" date="2014" name="Int. J. Syst. Evol. Microbiol.">
        <title>Complete genome sequence of Corynebacterium casei LMG S-19264T (=DSM 44701T), isolated from a smear-ripened cheese.</title>
        <authorList>
            <consortium name="US DOE Joint Genome Institute (JGI-PGF)"/>
            <person name="Walter F."/>
            <person name="Albersmeier A."/>
            <person name="Kalinowski J."/>
            <person name="Ruckert C."/>
        </authorList>
    </citation>
    <scope>NUCLEOTIDE SEQUENCE</scope>
    <source>
        <strain evidence="2">CGMCC 1.12827</strain>
    </source>
</reference>
<evidence type="ECO:0000256" key="1">
    <source>
        <dbReference type="SAM" id="MobiDB-lite"/>
    </source>
</evidence>
<dbReference type="Proteomes" id="UP000621454">
    <property type="component" value="Unassembled WGS sequence"/>
</dbReference>
<accession>A0A916TB89</accession>
<gene>
    <name evidence="2" type="ORF">GCM10011489_26070</name>
</gene>
<feature type="region of interest" description="Disordered" evidence="1">
    <location>
        <begin position="50"/>
        <end position="76"/>
    </location>
</feature>
<reference evidence="2" key="2">
    <citation type="submission" date="2020-09" db="EMBL/GenBank/DDBJ databases">
        <authorList>
            <person name="Sun Q."/>
            <person name="Zhou Y."/>
        </authorList>
    </citation>
    <scope>NUCLEOTIDE SEQUENCE</scope>
    <source>
        <strain evidence="2">CGMCC 1.12827</strain>
    </source>
</reference>
<proteinExistence type="predicted"/>
<sequence length="131" mass="13095">MFSPEGVDGVAGETVPPVGMAGLAGETVPAGVDGCAGEMFPAVGVEGCAGDTDPPGVEGFAGDTSPADDGCDDPPPLVDDDVLVEGVVAAWLVPLLPRSIMATPAATTNTMPAITPMTKSRLRLGLLTSWM</sequence>
<dbReference type="EMBL" id="BMGC01000019">
    <property type="protein sequence ID" value="GGB37016.1"/>
    <property type="molecule type" value="Genomic_DNA"/>
</dbReference>
<name>A0A916TB89_9ACTN</name>
<dbReference type="RefSeq" id="WP_188587024.1">
    <property type="nucleotide sequence ID" value="NZ_BMGC01000019.1"/>
</dbReference>
<organism evidence="2 3">
    <name type="scientific">Gordonia jinhuaensis</name>
    <dbReference type="NCBI Taxonomy" id="1517702"/>
    <lineage>
        <taxon>Bacteria</taxon>
        <taxon>Bacillati</taxon>
        <taxon>Actinomycetota</taxon>
        <taxon>Actinomycetes</taxon>
        <taxon>Mycobacteriales</taxon>
        <taxon>Gordoniaceae</taxon>
        <taxon>Gordonia</taxon>
    </lineage>
</organism>
<evidence type="ECO:0000313" key="2">
    <source>
        <dbReference type="EMBL" id="GGB37016.1"/>
    </source>
</evidence>
<keyword evidence="3" id="KW-1185">Reference proteome</keyword>
<comment type="caution">
    <text evidence="2">The sequence shown here is derived from an EMBL/GenBank/DDBJ whole genome shotgun (WGS) entry which is preliminary data.</text>
</comment>